<organism evidence="5 6">
    <name type="scientific">Naganishia liquefaciens</name>
    <dbReference type="NCBI Taxonomy" id="104408"/>
    <lineage>
        <taxon>Eukaryota</taxon>
        <taxon>Fungi</taxon>
        <taxon>Dikarya</taxon>
        <taxon>Basidiomycota</taxon>
        <taxon>Agaricomycotina</taxon>
        <taxon>Tremellomycetes</taxon>
        <taxon>Filobasidiales</taxon>
        <taxon>Filobasidiaceae</taxon>
        <taxon>Naganishia</taxon>
    </lineage>
</organism>
<accession>A0A8H3TSJ6</accession>
<dbReference type="FunFam" id="3.20.20.10:FF:000007">
    <property type="entry name" value="Pyridoxal phosphate homeostasis protein"/>
    <property type="match status" value="1"/>
</dbReference>
<reference evidence="5" key="1">
    <citation type="submission" date="2020-07" db="EMBL/GenBank/DDBJ databases">
        <title>Draft Genome Sequence of a Deep-Sea Yeast, Naganishia (Cryptococcus) liquefaciens strain N6.</title>
        <authorList>
            <person name="Han Y.W."/>
            <person name="Kajitani R."/>
            <person name="Morimoto H."/>
            <person name="Parhat M."/>
            <person name="Tsubouchi H."/>
            <person name="Bakenova O."/>
            <person name="Ogata M."/>
            <person name="Argunhan B."/>
            <person name="Aoki R."/>
            <person name="Kajiwara S."/>
            <person name="Itoh T."/>
            <person name="Iwasaki H."/>
        </authorList>
    </citation>
    <scope>NUCLEOTIDE SEQUENCE</scope>
    <source>
        <strain evidence="5">N6</strain>
    </source>
</reference>
<dbReference type="SUPFAM" id="SSF51419">
    <property type="entry name" value="PLP-binding barrel"/>
    <property type="match status" value="1"/>
</dbReference>
<evidence type="ECO:0000256" key="1">
    <source>
        <dbReference type="ARBA" id="ARBA00022898"/>
    </source>
</evidence>
<dbReference type="AlphaFoldDB" id="A0A8H3TSJ6"/>
<evidence type="ECO:0000256" key="2">
    <source>
        <dbReference type="HAMAP-Rule" id="MF_03225"/>
    </source>
</evidence>
<dbReference type="NCBIfam" id="TIGR00044">
    <property type="entry name" value="YggS family pyridoxal phosphate-dependent enzyme"/>
    <property type="match status" value="1"/>
</dbReference>
<protein>
    <recommendedName>
        <fullName evidence="2">Pyridoxal phosphate homeostasis protein</fullName>
        <shortName evidence="2">PLP homeostasis protein</shortName>
    </recommendedName>
</protein>
<dbReference type="HAMAP" id="MF_02087">
    <property type="entry name" value="PLP_homeostasis"/>
    <property type="match status" value="1"/>
</dbReference>
<keyword evidence="6" id="KW-1185">Reference proteome</keyword>
<dbReference type="PANTHER" id="PTHR10146">
    <property type="entry name" value="PROLINE SYNTHETASE CO-TRANSCRIBED BACTERIAL HOMOLOG PROTEIN"/>
    <property type="match status" value="1"/>
</dbReference>
<name>A0A8H3TSJ6_9TREE</name>
<comment type="function">
    <text evidence="2">Pyridoxal 5'-phosphate (PLP)-binding protein, which may be involved in intracellular homeostatic regulation of pyridoxal 5'-phosphate (PLP), the active form of vitamin B6.</text>
</comment>
<dbReference type="GO" id="GO:0030170">
    <property type="term" value="F:pyridoxal phosphate binding"/>
    <property type="evidence" value="ECO:0007669"/>
    <property type="project" value="UniProtKB-UniRule"/>
</dbReference>
<keyword evidence="1 2" id="KW-0663">Pyridoxal phosphate</keyword>
<dbReference type="Pfam" id="PF01168">
    <property type="entry name" value="Ala_racemase_N"/>
    <property type="match status" value="1"/>
</dbReference>
<dbReference type="Gene3D" id="3.20.20.10">
    <property type="entry name" value="Alanine racemase"/>
    <property type="match status" value="1"/>
</dbReference>
<dbReference type="CDD" id="cd06822">
    <property type="entry name" value="PLPDE_III_YBL036c_euk"/>
    <property type="match status" value="1"/>
</dbReference>
<gene>
    <name evidence="5" type="ORF">NliqN6_2794</name>
</gene>
<dbReference type="EMBL" id="BLZA01000018">
    <property type="protein sequence ID" value="GHJ86392.1"/>
    <property type="molecule type" value="Genomic_DNA"/>
</dbReference>
<dbReference type="InterPro" id="IPR011078">
    <property type="entry name" value="PyrdxlP_homeostasis"/>
</dbReference>
<proteinExistence type="inferred from homology"/>
<dbReference type="PANTHER" id="PTHR10146:SF14">
    <property type="entry name" value="PYRIDOXAL PHOSPHATE HOMEOSTASIS PROTEIN"/>
    <property type="match status" value="1"/>
</dbReference>
<dbReference type="InterPro" id="IPR001608">
    <property type="entry name" value="Ala_racemase_N"/>
</dbReference>
<comment type="similarity">
    <text evidence="2 3">Belongs to the pyridoxal phosphate-binding protein YggS/PROSC family.</text>
</comment>
<feature type="domain" description="Alanine racemase N-terminal" evidence="4">
    <location>
        <begin position="31"/>
        <end position="283"/>
    </location>
</feature>
<dbReference type="Proteomes" id="UP000620104">
    <property type="component" value="Unassembled WGS sequence"/>
</dbReference>
<comment type="caution">
    <text evidence="5">The sequence shown here is derived from an EMBL/GenBank/DDBJ whole genome shotgun (WGS) entry which is preliminary data.</text>
</comment>
<dbReference type="PROSITE" id="PS01211">
    <property type="entry name" value="UPF0001"/>
    <property type="match status" value="1"/>
</dbReference>
<sequence length="296" mass="32526">MAPVENQSVEYTKDRQEELQDNIKGVEEDISKSYNSIKQASSTKPRLVAVSKLKPASDIQALYDIGYRHFGENYIQELVDKAQVLPKDICWHFIGNLQSNKAKTVVSGVGDALWVIETLASEKTAGLLEKAVASRLGDGEIPREKRLKVYIQVNTSKEDVKSGVDPLTTGASSSDIANHELVKLATYIYTQCPHLHLLGLMTIGSFSASHDPSKPNPDFETLTTSRHELYTYLSSHLDNAKSVLPQTEQEWELSMGMSADFESAIKQGSSGVRVGTRIFGERPKKVKAGDGAAVTK</sequence>
<feature type="modified residue" description="N6-(pyridoxal phosphate)lysine" evidence="2">
    <location>
        <position position="52"/>
    </location>
</feature>
<evidence type="ECO:0000256" key="3">
    <source>
        <dbReference type="RuleBase" id="RU004514"/>
    </source>
</evidence>
<dbReference type="OrthoDB" id="10264196at2759"/>
<evidence type="ECO:0000313" key="5">
    <source>
        <dbReference type="EMBL" id="GHJ86392.1"/>
    </source>
</evidence>
<dbReference type="InterPro" id="IPR029066">
    <property type="entry name" value="PLP-binding_barrel"/>
</dbReference>
<evidence type="ECO:0000313" key="6">
    <source>
        <dbReference type="Proteomes" id="UP000620104"/>
    </source>
</evidence>
<evidence type="ECO:0000259" key="4">
    <source>
        <dbReference type="Pfam" id="PF01168"/>
    </source>
</evidence>